<accession>A0A1G1YUT5</accession>
<evidence type="ECO:0000259" key="1">
    <source>
        <dbReference type="PROSITE" id="PS51462"/>
    </source>
</evidence>
<reference evidence="2 3" key="1">
    <citation type="journal article" date="2016" name="Nat. Commun.">
        <title>Thousands of microbial genomes shed light on interconnected biogeochemical processes in an aquifer system.</title>
        <authorList>
            <person name="Anantharaman K."/>
            <person name="Brown C.T."/>
            <person name="Hug L.A."/>
            <person name="Sharon I."/>
            <person name="Castelle C.J."/>
            <person name="Probst A.J."/>
            <person name="Thomas B.C."/>
            <person name="Singh A."/>
            <person name="Wilkins M.J."/>
            <person name="Karaoz U."/>
            <person name="Brodie E.L."/>
            <person name="Williams K.H."/>
            <person name="Hubbard S.S."/>
            <person name="Banfield J.F."/>
        </authorList>
    </citation>
    <scope>NUCLEOTIDE SEQUENCE [LARGE SCALE GENOMIC DNA]</scope>
</reference>
<comment type="caution">
    <text evidence="2">The sequence shown here is derived from an EMBL/GenBank/DDBJ whole genome shotgun (WGS) entry which is preliminary data.</text>
</comment>
<sequence>METKLQVGVKALIKNLEGKYLVLKRNPEKYPEIEDLWDIPGGRIDPGIPLLENLSREIKEETSLELAGEPKLLAAQDILRIEGRHVIRLTYAAEAKGQVQIVGDEHSEYQWLGLEELKALDGLDKYLRELLETKTLL</sequence>
<proteinExistence type="predicted"/>
<protein>
    <recommendedName>
        <fullName evidence="1">Nudix hydrolase domain-containing protein</fullName>
    </recommendedName>
</protein>
<dbReference type="SUPFAM" id="SSF55811">
    <property type="entry name" value="Nudix"/>
    <property type="match status" value="1"/>
</dbReference>
<feature type="domain" description="Nudix hydrolase" evidence="1">
    <location>
        <begin position="4"/>
        <end position="136"/>
    </location>
</feature>
<dbReference type="Pfam" id="PF00293">
    <property type="entry name" value="NUDIX"/>
    <property type="match status" value="1"/>
</dbReference>
<dbReference type="InterPro" id="IPR000086">
    <property type="entry name" value="NUDIX_hydrolase_dom"/>
</dbReference>
<gene>
    <name evidence="2" type="ORF">A2119_02865</name>
</gene>
<evidence type="ECO:0000313" key="2">
    <source>
        <dbReference type="EMBL" id="OGY56125.1"/>
    </source>
</evidence>
<organism evidence="2 3">
    <name type="scientific">Candidatus Colwellbacteria bacterium GWA2_46_10</name>
    <dbReference type="NCBI Taxonomy" id="1797684"/>
    <lineage>
        <taxon>Bacteria</taxon>
        <taxon>Candidatus Colwelliibacteriota</taxon>
    </lineage>
</organism>
<dbReference type="InterPro" id="IPR015797">
    <property type="entry name" value="NUDIX_hydrolase-like_dom_sf"/>
</dbReference>
<dbReference type="Gene3D" id="3.90.79.10">
    <property type="entry name" value="Nucleoside Triphosphate Pyrophosphohydrolase"/>
    <property type="match status" value="1"/>
</dbReference>
<dbReference type="PANTHER" id="PTHR43736">
    <property type="entry name" value="ADP-RIBOSE PYROPHOSPHATASE"/>
    <property type="match status" value="1"/>
</dbReference>
<dbReference type="AlphaFoldDB" id="A0A1G1YUT5"/>
<name>A0A1G1YUT5_9BACT</name>
<dbReference type="Proteomes" id="UP000178179">
    <property type="component" value="Unassembled WGS sequence"/>
</dbReference>
<dbReference type="EMBL" id="MHIS01000021">
    <property type="protein sequence ID" value="OGY56125.1"/>
    <property type="molecule type" value="Genomic_DNA"/>
</dbReference>
<evidence type="ECO:0000313" key="3">
    <source>
        <dbReference type="Proteomes" id="UP000178179"/>
    </source>
</evidence>
<dbReference type="PANTHER" id="PTHR43736:SF1">
    <property type="entry name" value="DIHYDRONEOPTERIN TRIPHOSPHATE DIPHOSPHATASE"/>
    <property type="match status" value="1"/>
</dbReference>
<dbReference type="PROSITE" id="PS51462">
    <property type="entry name" value="NUDIX"/>
    <property type="match status" value="1"/>
</dbReference>